<evidence type="ECO:0000256" key="1">
    <source>
        <dbReference type="ARBA" id="ARBA00023125"/>
    </source>
</evidence>
<dbReference type="SMART" id="SM00530">
    <property type="entry name" value="HTH_XRE"/>
    <property type="match status" value="1"/>
</dbReference>
<evidence type="ECO:0000259" key="2">
    <source>
        <dbReference type="PROSITE" id="PS50943"/>
    </source>
</evidence>
<dbReference type="RefSeq" id="WP_048569368.1">
    <property type="nucleotide sequence ID" value="NZ_LFVU01000003.1"/>
</dbReference>
<dbReference type="AlphaFoldDB" id="A0A0J8DAA6"/>
<dbReference type="PANTHER" id="PTHR46558:SF4">
    <property type="entry name" value="DNA-BIDING PHAGE PROTEIN"/>
    <property type="match status" value="1"/>
</dbReference>
<dbReference type="CDD" id="cd00093">
    <property type="entry name" value="HTH_XRE"/>
    <property type="match status" value="1"/>
</dbReference>
<dbReference type="Gene3D" id="1.10.260.40">
    <property type="entry name" value="lambda repressor-like DNA-binding domains"/>
    <property type="match status" value="1"/>
</dbReference>
<accession>A0A0J8DAA6</accession>
<dbReference type="PATRIC" id="fig|1121307.3.peg.2304"/>
<dbReference type="Pfam" id="PF01381">
    <property type="entry name" value="HTH_3"/>
    <property type="match status" value="1"/>
</dbReference>
<organism evidence="3 4">
    <name type="scientific">Clostridium cylindrosporum DSM 605</name>
    <dbReference type="NCBI Taxonomy" id="1121307"/>
    <lineage>
        <taxon>Bacteria</taxon>
        <taxon>Bacillati</taxon>
        <taxon>Bacillota</taxon>
        <taxon>Clostridia</taxon>
        <taxon>Eubacteriales</taxon>
        <taxon>Clostridiaceae</taxon>
        <taxon>Clostridium</taxon>
    </lineage>
</organism>
<name>A0A0J8DAA6_CLOCY</name>
<dbReference type="InterPro" id="IPR001387">
    <property type="entry name" value="Cro/C1-type_HTH"/>
</dbReference>
<dbReference type="PANTHER" id="PTHR46558">
    <property type="entry name" value="TRACRIPTIONAL REGULATORY PROTEIN-RELATED-RELATED"/>
    <property type="match status" value="1"/>
</dbReference>
<dbReference type="Proteomes" id="UP000036756">
    <property type="component" value="Unassembled WGS sequence"/>
</dbReference>
<dbReference type="PROSITE" id="PS50943">
    <property type="entry name" value="HTH_CROC1"/>
    <property type="match status" value="1"/>
</dbReference>
<keyword evidence="4" id="KW-1185">Reference proteome</keyword>
<dbReference type="SUPFAM" id="SSF47413">
    <property type="entry name" value="lambda repressor-like DNA-binding domains"/>
    <property type="match status" value="1"/>
</dbReference>
<evidence type="ECO:0000313" key="3">
    <source>
        <dbReference type="EMBL" id="KMT22975.1"/>
    </source>
</evidence>
<gene>
    <name evidence="3" type="ORF">CLCY_7c00220</name>
</gene>
<feature type="domain" description="HTH cro/C1-type" evidence="2">
    <location>
        <begin position="9"/>
        <end position="63"/>
    </location>
</feature>
<keyword evidence="1" id="KW-0238">DNA-binding</keyword>
<dbReference type="InterPro" id="IPR010982">
    <property type="entry name" value="Lambda_DNA-bd_dom_sf"/>
</dbReference>
<protein>
    <submittedName>
        <fullName evidence="3">Putative transcriptional regulator</fullName>
    </submittedName>
</protein>
<dbReference type="STRING" id="1121307.CLCY_7c00220"/>
<comment type="caution">
    <text evidence="3">The sequence shown here is derived from an EMBL/GenBank/DDBJ whole genome shotgun (WGS) entry which is preliminary data.</text>
</comment>
<dbReference type="GO" id="GO:0003677">
    <property type="term" value="F:DNA binding"/>
    <property type="evidence" value="ECO:0007669"/>
    <property type="project" value="UniProtKB-KW"/>
</dbReference>
<reference evidence="3 4" key="1">
    <citation type="submission" date="2015-06" db="EMBL/GenBank/DDBJ databases">
        <title>Draft genome sequence of the purine-degrading Clostridium cylindrosporum HC-1 (DSM 605).</title>
        <authorList>
            <person name="Poehlein A."/>
            <person name="Schiel-Bengelsdorf B."/>
            <person name="Bengelsdorf F."/>
            <person name="Daniel R."/>
            <person name="Duerre P."/>
        </authorList>
    </citation>
    <scope>NUCLEOTIDE SEQUENCE [LARGE SCALE GENOMIC DNA]</scope>
    <source>
        <strain evidence="3 4">DSM 605</strain>
    </source>
</reference>
<dbReference type="EMBL" id="LFVU01000003">
    <property type="protein sequence ID" value="KMT22975.1"/>
    <property type="molecule type" value="Genomic_DNA"/>
</dbReference>
<proteinExistence type="predicted"/>
<evidence type="ECO:0000313" key="4">
    <source>
        <dbReference type="Proteomes" id="UP000036756"/>
    </source>
</evidence>
<sequence length="66" mass="7630">MNKTVRIHLIDLRNSIGLTQKQIAEKVGITTSYYGMIEQGVRTPKLDIAKKIAYIFNKKVEEIFFD</sequence>
<dbReference type="OrthoDB" id="9812495at2"/>